<dbReference type="AlphaFoldDB" id="K9XUD4"/>
<organism evidence="1 2">
    <name type="scientific">Stanieria cyanosphaera (strain ATCC 29371 / PCC 7437)</name>
    <dbReference type="NCBI Taxonomy" id="111780"/>
    <lineage>
        <taxon>Bacteria</taxon>
        <taxon>Bacillati</taxon>
        <taxon>Cyanobacteriota</taxon>
        <taxon>Cyanophyceae</taxon>
        <taxon>Pleurocapsales</taxon>
        <taxon>Dermocarpellaceae</taxon>
        <taxon>Stanieria</taxon>
    </lineage>
</organism>
<keyword evidence="2" id="KW-1185">Reference proteome</keyword>
<name>K9XUD4_STAC7</name>
<dbReference type="STRING" id="111780.Sta7437_2612"/>
<dbReference type="Pfam" id="PF13469">
    <property type="entry name" value="Sulfotransfer_3"/>
    <property type="match status" value="1"/>
</dbReference>
<dbReference type="InterPro" id="IPR027417">
    <property type="entry name" value="P-loop_NTPase"/>
</dbReference>
<dbReference type="SUPFAM" id="SSF52540">
    <property type="entry name" value="P-loop containing nucleoside triphosphate hydrolases"/>
    <property type="match status" value="1"/>
</dbReference>
<dbReference type="HOGENOM" id="CLU_1073267_0_0_3"/>
<dbReference type="EMBL" id="CP003653">
    <property type="protein sequence ID" value="AFZ36143.1"/>
    <property type="molecule type" value="Genomic_DNA"/>
</dbReference>
<dbReference type="Gene3D" id="3.40.50.300">
    <property type="entry name" value="P-loop containing nucleotide triphosphate hydrolases"/>
    <property type="match status" value="1"/>
</dbReference>
<dbReference type="Proteomes" id="UP000010473">
    <property type="component" value="Chromosome"/>
</dbReference>
<sequence>MITQKIATKIRNKIDYAYNFTKDFAVDNGLIANHNNYQKFIILSSGRSGTNLLISLLQSHTKTRVYSEVFHFHKPVWGYSGMNYKNSAERLAVRNKNLTQYIEQEVYGRYPKNIEAVGFKLLYLHMEKNKEVEQWRQEILKSINNFDNIKIIHLQRNNLLKACLSSAIAIRDNRWIVNNKNNFKDIEPIELSSEQCLRYFEEIQSHQNKYTNLFNGYPMIDIYYEDLCINSNDVTKQIQNFLGIEVQELKTATKKIIQSPLSSQINNYYELKEKFINTPYEEYFTE</sequence>
<dbReference type="InterPro" id="IPR052796">
    <property type="entry name" value="Nod_factor_sulfotransferase"/>
</dbReference>
<protein>
    <submittedName>
        <fullName evidence="1">Sulfotransferase, putative</fullName>
    </submittedName>
</protein>
<proteinExistence type="predicted"/>
<reference evidence="2" key="1">
    <citation type="journal article" date="2013" name="Proc. Natl. Acad. Sci. U.S.A.">
        <title>Improving the coverage of the cyanobacterial phylum using diversity-driven genome sequencing.</title>
        <authorList>
            <person name="Shih P.M."/>
            <person name="Wu D."/>
            <person name="Latifi A."/>
            <person name="Axen S.D."/>
            <person name="Fewer D.P."/>
            <person name="Talla E."/>
            <person name="Calteau A."/>
            <person name="Cai F."/>
            <person name="Tandeau de Marsac N."/>
            <person name="Rippka R."/>
            <person name="Herdman M."/>
            <person name="Sivonen K."/>
            <person name="Coursin T."/>
            <person name="Laurent T."/>
            <person name="Goodwin L."/>
            <person name="Nolan M."/>
            <person name="Davenport K.W."/>
            <person name="Han C.S."/>
            <person name="Rubin E.M."/>
            <person name="Eisen J.A."/>
            <person name="Woyke T."/>
            <person name="Gugger M."/>
            <person name="Kerfeld C.A."/>
        </authorList>
    </citation>
    <scope>NUCLEOTIDE SEQUENCE [LARGE SCALE GENOMIC DNA]</scope>
    <source>
        <strain evidence="2">ATCC 29371 / PCC 7437</strain>
    </source>
</reference>
<dbReference type="PANTHER" id="PTHR32175">
    <property type="entry name" value="PROTEIN, PUTATIVE, EXPRESSED-RELATED"/>
    <property type="match status" value="1"/>
</dbReference>
<dbReference type="PANTHER" id="PTHR32175:SF26">
    <property type="entry name" value="PROTEIN, PUTATIVE, EXPRESSED-RELATED"/>
    <property type="match status" value="1"/>
</dbReference>
<dbReference type="RefSeq" id="WP_015193811.1">
    <property type="nucleotide sequence ID" value="NC_019748.1"/>
</dbReference>
<dbReference type="KEGG" id="scs:Sta7437_2612"/>
<evidence type="ECO:0000313" key="2">
    <source>
        <dbReference type="Proteomes" id="UP000010473"/>
    </source>
</evidence>
<evidence type="ECO:0000313" key="1">
    <source>
        <dbReference type="EMBL" id="AFZ36143.1"/>
    </source>
</evidence>
<dbReference type="OrthoDB" id="582104at2"/>
<accession>K9XUD4</accession>
<dbReference type="eggNOG" id="COG4424">
    <property type="taxonomic scope" value="Bacteria"/>
</dbReference>
<gene>
    <name evidence="1" type="ordered locus">Sta7437_2612</name>
</gene>